<feature type="compositionally biased region" description="Polar residues" evidence="1">
    <location>
        <begin position="257"/>
        <end position="269"/>
    </location>
</feature>
<gene>
    <name evidence="3" type="primary">LOC118406066</name>
</gene>
<dbReference type="KEGG" id="bfo:118406066"/>
<feature type="compositionally biased region" description="Polar residues" evidence="1">
    <location>
        <begin position="238"/>
        <end position="249"/>
    </location>
</feature>
<feature type="region of interest" description="Disordered" evidence="1">
    <location>
        <begin position="1"/>
        <end position="35"/>
    </location>
</feature>
<organism evidence="2 3">
    <name type="scientific">Branchiostoma floridae</name>
    <name type="common">Florida lancelet</name>
    <name type="synonym">Amphioxus</name>
    <dbReference type="NCBI Taxonomy" id="7739"/>
    <lineage>
        <taxon>Eukaryota</taxon>
        <taxon>Metazoa</taxon>
        <taxon>Chordata</taxon>
        <taxon>Cephalochordata</taxon>
        <taxon>Leptocardii</taxon>
        <taxon>Amphioxiformes</taxon>
        <taxon>Branchiostomatidae</taxon>
        <taxon>Branchiostoma</taxon>
    </lineage>
</organism>
<evidence type="ECO:0000313" key="2">
    <source>
        <dbReference type="Proteomes" id="UP000001554"/>
    </source>
</evidence>
<keyword evidence="2" id="KW-1185">Reference proteome</keyword>
<dbReference type="RefSeq" id="XP_035661817.1">
    <property type="nucleotide sequence ID" value="XM_035805924.1"/>
</dbReference>
<feature type="compositionally biased region" description="Polar residues" evidence="1">
    <location>
        <begin position="315"/>
        <end position="342"/>
    </location>
</feature>
<dbReference type="Proteomes" id="UP000001554">
    <property type="component" value="Chromosome 18"/>
</dbReference>
<feature type="region of interest" description="Disordered" evidence="1">
    <location>
        <begin position="49"/>
        <end position="77"/>
    </location>
</feature>
<reference evidence="2" key="1">
    <citation type="journal article" date="2020" name="Nat. Ecol. Evol.">
        <title>Deeply conserved synteny resolves early events in vertebrate evolution.</title>
        <authorList>
            <person name="Simakov O."/>
            <person name="Marletaz F."/>
            <person name="Yue J.X."/>
            <person name="O'Connell B."/>
            <person name="Jenkins J."/>
            <person name="Brandt A."/>
            <person name="Calef R."/>
            <person name="Tung C.H."/>
            <person name="Huang T.K."/>
            <person name="Schmutz J."/>
            <person name="Satoh N."/>
            <person name="Yu J.K."/>
            <person name="Putnam N.H."/>
            <person name="Green R.E."/>
            <person name="Rokhsar D.S."/>
        </authorList>
    </citation>
    <scope>NUCLEOTIDE SEQUENCE [LARGE SCALE GENOMIC DNA]</scope>
    <source>
        <strain evidence="2">S238N-H82</strain>
    </source>
</reference>
<dbReference type="GeneID" id="118406066"/>
<feature type="compositionally biased region" description="Polar residues" evidence="1">
    <location>
        <begin position="1"/>
        <end position="20"/>
    </location>
</feature>
<dbReference type="AlphaFoldDB" id="A0A9J7HQY9"/>
<feature type="region of interest" description="Disordered" evidence="1">
    <location>
        <begin position="238"/>
        <end position="269"/>
    </location>
</feature>
<accession>A0A9J7HQY9</accession>
<name>A0A9J7HQY9_BRAFL</name>
<proteinExistence type="predicted"/>
<evidence type="ECO:0000256" key="1">
    <source>
        <dbReference type="SAM" id="MobiDB-lite"/>
    </source>
</evidence>
<feature type="region of interest" description="Disordered" evidence="1">
    <location>
        <begin position="162"/>
        <end position="198"/>
    </location>
</feature>
<protein>
    <submittedName>
        <fullName evidence="3">Mucin-5AC-like</fullName>
    </submittedName>
</protein>
<feature type="compositionally biased region" description="Low complexity" evidence="1">
    <location>
        <begin position="49"/>
        <end position="68"/>
    </location>
</feature>
<reference evidence="3" key="2">
    <citation type="submission" date="2025-08" db="UniProtKB">
        <authorList>
            <consortium name="RefSeq"/>
        </authorList>
    </citation>
    <scope>IDENTIFICATION</scope>
    <source>
        <strain evidence="3">S238N-H82</strain>
        <tissue evidence="3">Testes</tissue>
    </source>
</reference>
<sequence length="348" mass="36899">MLSQANKNSSTLSTLETTPFRTGIGTEGTSTQMTTTMPTLLSTLSTTPFEQDLTSSTSPQSDTTTSNTFNSLETTPFDLLDKSPSVTPYVSAAHSSKISSTSKRTSGALTFPTMATISEKEYRTPFITPHLPSKTLTTLASLAKTLPNSPHTTALPAKAFSVSPTSLEPSETKVKTSQPLLSQTTDKSSTTFWGTTASSQRKVSPLASRLSSKPTTDIATSITLPARSSLLTSPNTIVQTSMQSPSSEKSTTHRDTVSISVRQKPPTQQVTFSKSAPVRLTSPASTTMSVTSSPLIFQSATIPQRVPNTEPMPSVSHSAASSERKTLPTSSLPSHQPSTMVLSTIGKF</sequence>
<feature type="region of interest" description="Disordered" evidence="1">
    <location>
        <begin position="303"/>
        <end position="348"/>
    </location>
</feature>
<dbReference type="OrthoDB" id="10669535at2759"/>
<evidence type="ECO:0000313" key="3">
    <source>
        <dbReference type="RefSeq" id="XP_035661817.1"/>
    </source>
</evidence>